<organism evidence="1">
    <name type="scientific">Ganoderma boninense</name>
    <dbReference type="NCBI Taxonomy" id="34458"/>
    <lineage>
        <taxon>Eukaryota</taxon>
        <taxon>Fungi</taxon>
        <taxon>Dikarya</taxon>
        <taxon>Basidiomycota</taxon>
        <taxon>Agaricomycotina</taxon>
        <taxon>Agaricomycetes</taxon>
        <taxon>Polyporales</taxon>
        <taxon>Polyporaceae</taxon>
        <taxon>Ganoderma</taxon>
    </lineage>
</organism>
<proteinExistence type="predicted"/>
<name>A0A5K1JZI5_9APHY</name>
<dbReference type="SUPFAM" id="SSF56219">
    <property type="entry name" value="DNase I-like"/>
    <property type="match status" value="1"/>
</dbReference>
<sequence length="792" mass="89501">MIIGDCNVTLTPAESSVNANPTHVKQQAYLSCLNAADGYDVWQTQHDADARTSYTCRSNNDQGRTVIDRAAVSRRGTFTASCSVPGDFIPATDHRPVLAQISLSVPRHLAGHTPRLQPFPRPSYPPRFRYPKRADTYRFSDFADRVDAAVQEEHLADQPVTDDASFTIRYSALTRILRLCGTDSFELPRPPPPSPSMRPSTPHIRQIVLEIRHVNQLIASLRQGYFLTFIACHEWAIQYLSGFHSQPQSPPSWHHDHNPAFQSYLTSLRRSLQRLRFRAERDELDRRATRSSKACIDAALLGGSTKRLFVHAHDTDGPPAALQHPHDPLTFVTGPEDIKQSTVRYFTELFRQTPRAPSAKPWISSPSVQQIKARTAEHPFLWPQPLTLPDFRSLLRKGNPRPAPGPDLWEKWCIKSLSDDSLTLVEAFAHRQKRPLYLLHRDQRKGFDRLEPEGFYDAVRAYGLPLSLIDLDRSAQDAVPYQVKTVHGLTEPFVVSGVTQQGGPFSPIKSTLTTSLANHWLRDILAPDQHVVFQSHYGSQGLPHTPDDRLTFRAQLVEAMDDSVIIAPSLPASQAAGLHVERFQAAYGWETNWSKSLLAILHADPVPSTLPMPSVDPNDPDSGRVIYHTITVTTSHCEFLRVQINDPETQYQRIRAIITNFSFPVMHTRLPFMAVRRIISQCLISCIRPYLSYQPITRARAADLDHLLAACVHHYFRFPFRFNSSLLFLPITHFGFDFPSIVQLNDIAAISGLIRDLNHHVPTFRTMARITLADWTCLLNHCQSPLLRLAVE</sequence>
<reference evidence="1" key="1">
    <citation type="submission" date="2019-10" db="EMBL/GenBank/DDBJ databases">
        <authorList>
            <person name="Nor Muhammad N."/>
        </authorList>
    </citation>
    <scope>NUCLEOTIDE SEQUENCE</scope>
</reference>
<dbReference type="AlphaFoldDB" id="A0A5K1JZI5"/>
<gene>
    <name evidence="1" type="primary">G2X6V8</name>
</gene>
<dbReference type="EMBL" id="LR726592">
    <property type="protein sequence ID" value="VWO97891.1"/>
    <property type="molecule type" value="Genomic_DNA"/>
</dbReference>
<evidence type="ECO:0000313" key="1">
    <source>
        <dbReference type="EMBL" id="VWO97891.1"/>
    </source>
</evidence>
<dbReference type="InterPro" id="IPR036691">
    <property type="entry name" value="Endo/exonu/phosph_ase_sf"/>
</dbReference>
<dbReference type="Gene3D" id="3.60.10.10">
    <property type="entry name" value="Endonuclease/exonuclease/phosphatase"/>
    <property type="match status" value="1"/>
</dbReference>
<protein>
    <submittedName>
        <fullName evidence="1">Cytochrome P450 3A13</fullName>
    </submittedName>
</protein>
<accession>A0A5K1JZI5</accession>